<dbReference type="InterPro" id="IPR025969">
    <property type="entry name" value="ABA_GPCR_dom"/>
</dbReference>
<feature type="transmembrane region" description="Helical" evidence="6">
    <location>
        <begin position="383"/>
        <end position="405"/>
    </location>
</feature>
<feature type="transmembrane region" description="Helical" evidence="6">
    <location>
        <begin position="425"/>
        <end position="444"/>
    </location>
</feature>
<dbReference type="EMBL" id="JAAAHW010000704">
    <property type="protein sequence ID" value="KAF9999754.1"/>
    <property type="molecule type" value="Genomic_DNA"/>
</dbReference>
<keyword evidence="3 6" id="KW-1133">Transmembrane helix</keyword>
<feature type="transmembrane region" description="Helical" evidence="6">
    <location>
        <begin position="194"/>
        <end position="214"/>
    </location>
</feature>
<evidence type="ECO:0000256" key="6">
    <source>
        <dbReference type="SAM" id="Phobius"/>
    </source>
</evidence>
<evidence type="ECO:0000259" key="7">
    <source>
        <dbReference type="Pfam" id="PF12430"/>
    </source>
</evidence>
<feature type="region of interest" description="Disordered" evidence="5">
    <location>
        <begin position="522"/>
        <end position="541"/>
    </location>
</feature>
<organism evidence="9 10">
    <name type="scientific">Modicella reniformis</name>
    <dbReference type="NCBI Taxonomy" id="1440133"/>
    <lineage>
        <taxon>Eukaryota</taxon>
        <taxon>Fungi</taxon>
        <taxon>Fungi incertae sedis</taxon>
        <taxon>Mucoromycota</taxon>
        <taxon>Mortierellomycotina</taxon>
        <taxon>Mortierellomycetes</taxon>
        <taxon>Mortierellales</taxon>
        <taxon>Mortierellaceae</taxon>
        <taxon>Modicella</taxon>
    </lineage>
</organism>
<dbReference type="Pfam" id="PF12537">
    <property type="entry name" value="GPHR_N"/>
    <property type="match status" value="1"/>
</dbReference>
<proteinExistence type="predicted"/>
<feature type="transmembrane region" description="Helical" evidence="6">
    <location>
        <begin position="165"/>
        <end position="182"/>
    </location>
</feature>
<feature type="transmembrane region" description="Helical" evidence="6">
    <location>
        <begin position="12"/>
        <end position="30"/>
    </location>
</feature>
<evidence type="ECO:0000313" key="9">
    <source>
        <dbReference type="EMBL" id="KAF9999754.1"/>
    </source>
</evidence>
<evidence type="ECO:0000256" key="2">
    <source>
        <dbReference type="ARBA" id="ARBA00022692"/>
    </source>
</evidence>
<keyword evidence="4 6" id="KW-0472">Membrane</keyword>
<feature type="transmembrane region" description="Helical" evidence="6">
    <location>
        <begin position="464"/>
        <end position="483"/>
    </location>
</feature>
<feature type="compositionally biased region" description="Polar residues" evidence="5">
    <location>
        <begin position="531"/>
        <end position="541"/>
    </location>
</feature>
<feature type="transmembrane region" description="Helical" evidence="6">
    <location>
        <begin position="333"/>
        <end position="355"/>
    </location>
</feature>
<accession>A0A9P6STA0</accession>
<dbReference type="PANTHER" id="PTHR15948">
    <property type="entry name" value="G-PROTEIN COUPLED RECEPTOR 89-RELATED"/>
    <property type="match status" value="1"/>
</dbReference>
<evidence type="ECO:0000313" key="10">
    <source>
        <dbReference type="Proteomes" id="UP000749646"/>
    </source>
</evidence>
<name>A0A9P6STA0_9FUNG</name>
<evidence type="ECO:0000256" key="5">
    <source>
        <dbReference type="SAM" id="MobiDB-lite"/>
    </source>
</evidence>
<keyword evidence="2 6" id="KW-0812">Transmembrane</keyword>
<evidence type="ECO:0000256" key="4">
    <source>
        <dbReference type="ARBA" id="ARBA00023136"/>
    </source>
</evidence>
<dbReference type="GO" id="GO:0016020">
    <property type="term" value="C:membrane"/>
    <property type="evidence" value="ECO:0007669"/>
    <property type="project" value="UniProtKB-SubCell"/>
</dbReference>
<feature type="transmembrane region" description="Helical" evidence="6">
    <location>
        <begin position="67"/>
        <end position="89"/>
    </location>
</feature>
<gene>
    <name evidence="9" type="primary">GPR89B</name>
    <name evidence="9" type="ORF">BGZ65_004941</name>
</gene>
<evidence type="ECO:0000259" key="8">
    <source>
        <dbReference type="Pfam" id="PF12537"/>
    </source>
</evidence>
<feature type="domain" description="Abscisic acid G-protein coupled receptor-like" evidence="7">
    <location>
        <begin position="323"/>
        <end position="484"/>
    </location>
</feature>
<dbReference type="InterPro" id="IPR022535">
    <property type="entry name" value="Golgi_pH-regulator_cons_dom"/>
</dbReference>
<keyword evidence="10" id="KW-1185">Reference proteome</keyword>
<feature type="domain" description="Golgi pH regulator conserved" evidence="8">
    <location>
        <begin position="192"/>
        <end position="251"/>
    </location>
</feature>
<dbReference type="InterPro" id="IPR015672">
    <property type="entry name" value="GPHR/GTG"/>
</dbReference>
<dbReference type="PANTHER" id="PTHR15948:SF0">
    <property type="entry name" value="GOLGI PH REGULATOR A-RELATED"/>
    <property type="match status" value="1"/>
</dbReference>
<comment type="subcellular location">
    <subcellularLocation>
        <location evidence="1">Membrane</location>
        <topology evidence="1">Multi-pass membrane protein</topology>
    </subcellularLocation>
</comment>
<dbReference type="Proteomes" id="UP000749646">
    <property type="component" value="Unassembled WGS sequence"/>
</dbReference>
<dbReference type="Pfam" id="PF12430">
    <property type="entry name" value="ABA_GPCR"/>
    <property type="match status" value="1"/>
</dbReference>
<feature type="transmembrane region" description="Helical" evidence="6">
    <location>
        <begin position="127"/>
        <end position="153"/>
    </location>
</feature>
<evidence type="ECO:0000256" key="1">
    <source>
        <dbReference type="ARBA" id="ARBA00004141"/>
    </source>
</evidence>
<reference evidence="9" key="1">
    <citation type="journal article" date="2020" name="Fungal Divers.">
        <title>Resolving the Mortierellaceae phylogeny through synthesis of multi-gene phylogenetics and phylogenomics.</title>
        <authorList>
            <person name="Vandepol N."/>
            <person name="Liber J."/>
            <person name="Desiro A."/>
            <person name="Na H."/>
            <person name="Kennedy M."/>
            <person name="Barry K."/>
            <person name="Grigoriev I.V."/>
            <person name="Miller A.N."/>
            <person name="O'Donnell K."/>
            <person name="Stajich J.E."/>
            <person name="Bonito G."/>
        </authorList>
    </citation>
    <scope>NUCLEOTIDE SEQUENCE</scope>
    <source>
        <strain evidence="9">MES-2147</strain>
    </source>
</reference>
<dbReference type="AlphaFoldDB" id="A0A9P6STA0"/>
<sequence>MKLSFRLVFEGLLLLGSQALFFTLAWAFLIQRLVRDYASNSSDQEFLLSTFPTNTYKRKQKWWQGGMLVQVVFALTLAWSCQLFELIILEILGLLGREYAMGHCDVVLPFAPESDTAYPPLNRSRRYFWKLTLNAMLLLVIVVIPYYQCVVIVRNIVSTGMSRRKVLPIASVIWLVYFYLFSKVGSGFQWGMSRVGIIGVTISAILSGFGAVNGPYSNLFIFLRQVTESDIQLAEKKLMQTLEVIANKKKQVVIQEARLRAQDPNASKVGGFVRKIFGSVSGKSDAEDLSGLRQELAALEGISRQLFLDIDDLYVERSRLEHAKTWQGQYSNIMGYIFSVYCIYKLAMALINTLFNRTGSTDPITALISKFVSHSNMTIDVRFWSQQLSFFFVGLMIVLSIRGLLNELSKFFKAFSRHVSSSNIILFLAHIMGLYFLSSILTMRQNLPLEYSLGALEFDFYNRWFDVIFLISGIISMVFLYIAHTASGSSNVLAKDPVFEHMIEHEHDLSNSQSHNIQTTVASSDPRYGLSSGTQWRSRTS</sequence>
<dbReference type="OrthoDB" id="264392at2759"/>
<protein>
    <submittedName>
        <fullName evidence="9">Golgi pH regulator B</fullName>
    </submittedName>
</protein>
<evidence type="ECO:0000256" key="3">
    <source>
        <dbReference type="ARBA" id="ARBA00022989"/>
    </source>
</evidence>
<comment type="caution">
    <text evidence="9">The sequence shown here is derived from an EMBL/GenBank/DDBJ whole genome shotgun (WGS) entry which is preliminary data.</text>
</comment>